<feature type="domain" description="Neurotransmitter-gated ion-channel ligand-binding" evidence="6">
    <location>
        <begin position="8"/>
        <end position="156"/>
    </location>
</feature>
<dbReference type="InterPro" id="IPR006202">
    <property type="entry name" value="Neur_chan_lig-bd"/>
</dbReference>
<dbReference type="EnsemblMetazoa" id="BGLB002633-RB">
    <property type="protein sequence ID" value="BGLB002633-PB"/>
    <property type="gene ID" value="BGLB002633"/>
</dbReference>
<organism evidence="8 9">
    <name type="scientific">Biomphalaria glabrata</name>
    <name type="common">Bloodfluke planorb</name>
    <name type="synonym">Freshwater snail</name>
    <dbReference type="NCBI Taxonomy" id="6526"/>
    <lineage>
        <taxon>Eukaryota</taxon>
        <taxon>Metazoa</taxon>
        <taxon>Spiralia</taxon>
        <taxon>Lophotrochozoa</taxon>
        <taxon>Mollusca</taxon>
        <taxon>Gastropoda</taxon>
        <taxon>Heterobranchia</taxon>
        <taxon>Euthyneura</taxon>
        <taxon>Panpulmonata</taxon>
        <taxon>Hygrophila</taxon>
        <taxon>Lymnaeoidea</taxon>
        <taxon>Planorbidae</taxon>
        <taxon>Biomphalaria</taxon>
    </lineage>
</organism>
<dbReference type="Pfam" id="PF02931">
    <property type="entry name" value="Neur_chan_LBD"/>
    <property type="match status" value="1"/>
</dbReference>
<keyword evidence="5" id="KW-0406">Ion transport</keyword>
<dbReference type="InterPro" id="IPR006201">
    <property type="entry name" value="Neur_channel"/>
</dbReference>
<feature type="transmembrane region" description="Helical" evidence="5">
    <location>
        <begin position="192"/>
        <end position="209"/>
    </location>
</feature>
<evidence type="ECO:0000256" key="2">
    <source>
        <dbReference type="ARBA" id="ARBA00022692"/>
    </source>
</evidence>
<dbReference type="Pfam" id="PF02932">
    <property type="entry name" value="Neur_chan_memb"/>
    <property type="match status" value="1"/>
</dbReference>
<evidence type="ECO:0000259" key="7">
    <source>
        <dbReference type="Pfam" id="PF02932"/>
    </source>
</evidence>
<keyword evidence="2 5" id="KW-0812">Transmembrane</keyword>
<dbReference type="CDD" id="cd18989">
    <property type="entry name" value="LGIC_ECD_cation"/>
    <property type="match status" value="1"/>
</dbReference>
<sequence>MLANANLDDEILAWIIKTSNIKNEIQPLPENIWRPRVMIVNTLEDRELFHEHLGSMTIFNIGTVRWVPVSLFPTTCQLDLTYYPFDQQTCYLQLVSIPHNAEELQFTVRFPRAKILDYMIHGEWDLKKTEVQTKLVYVGTTTRSLIEVTIVMKRRPTCFIFNILLPVVLLSFLNIFVFVIPAESGEKISYGLTMLLALSVYLSTVSGMIPRSSLTLPNVIIYLFLLLFLSLITVISSIIVVLLHNKKEKEEKQQGVTKTSSAPWGKVNYVRLAITSGPNTGNAPPIQYPEVKAALNKEHKVIQEPNINKYKMCTALLSYHFVEPQGKQ</sequence>
<dbReference type="OrthoDB" id="6127156at2759"/>
<dbReference type="SUPFAM" id="SSF90112">
    <property type="entry name" value="Neurotransmitter-gated ion-channel transmembrane pore"/>
    <property type="match status" value="1"/>
</dbReference>
<evidence type="ECO:0000313" key="8">
    <source>
        <dbReference type="EnsemblMetazoa" id="BGLB002633-PB"/>
    </source>
</evidence>
<evidence type="ECO:0000259" key="6">
    <source>
        <dbReference type="Pfam" id="PF02931"/>
    </source>
</evidence>
<comment type="caution">
    <text evidence="5">Lacks conserved residue(s) required for the propagation of feature annotation.</text>
</comment>
<evidence type="ECO:0000256" key="4">
    <source>
        <dbReference type="ARBA" id="ARBA00023136"/>
    </source>
</evidence>
<dbReference type="SUPFAM" id="SSF63712">
    <property type="entry name" value="Nicotinic receptor ligand binding domain-like"/>
    <property type="match status" value="1"/>
</dbReference>
<evidence type="ECO:0000256" key="3">
    <source>
        <dbReference type="ARBA" id="ARBA00022989"/>
    </source>
</evidence>
<dbReference type="InterPro" id="IPR018000">
    <property type="entry name" value="Neurotransmitter_ion_chnl_CS"/>
</dbReference>
<dbReference type="InterPro" id="IPR006029">
    <property type="entry name" value="Neurotrans-gated_channel_TM"/>
</dbReference>
<keyword evidence="3 5" id="KW-1133">Transmembrane helix</keyword>
<keyword evidence="5" id="KW-0407">Ion channel</keyword>
<feature type="transmembrane region" description="Helical" evidence="5">
    <location>
        <begin position="159"/>
        <end position="180"/>
    </location>
</feature>
<dbReference type="AlphaFoldDB" id="A0A2C9JHM3"/>
<keyword evidence="4 5" id="KW-0472">Membrane</keyword>
<reference evidence="8" key="1">
    <citation type="submission" date="2020-05" db="UniProtKB">
        <authorList>
            <consortium name="EnsemblMetazoa"/>
        </authorList>
    </citation>
    <scope>IDENTIFICATION</scope>
    <source>
        <strain evidence="8">BB02</strain>
    </source>
</reference>
<dbReference type="GO" id="GO:0005230">
    <property type="term" value="F:extracellular ligand-gated monoatomic ion channel activity"/>
    <property type="evidence" value="ECO:0007669"/>
    <property type="project" value="InterPro"/>
</dbReference>
<keyword evidence="5" id="KW-0813">Transport</keyword>
<name>A0A2C9JHM3_BIOGL</name>
<feature type="domain" description="Neurotransmitter-gated ion-channel transmembrane" evidence="7">
    <location>
        <begin position="163"/>
        <end position="255"/>
    </location>
</feature>
<evidence type="ECO:0008006" key="10">
    <source>
        <dbReference type="Google" id="ProtNLM"/>
    </source>
</evidence>
<dbReference type="KEGG" id="bgt:106058236"/>
<proteinExistence type="inferred from homology"/>
<dbReference type="VEuPathDB" id="VectorBase:BGLAX_049560"/>
<evidence type="ECO:0000313" key="9">
    <source>
        <dbReference type="Proteomes" id="UP000076420"/>
    </source>
</evidence>
<dbReference type="GO" id="GO:0004888">
    <property type="term" value="F:transmembrane signaling receptor activity"/>
    <property type="evidence" value="ECO:0007669"/>
    <property type="project" value="InterPro"/>
</dbReference>
<protein>
    <recommendedName>
        <fullName evidence="10">Neurotransmitter-gated ion-channel ligand-binding domain-containing protein</fullName>
    </recommendedName>
</protein>
<evidence type="ECO:0000256" key="1">
    <source>
        <dbReference type="ARBA" id="ARBA00004141"/>
    </source>
</evidence>
<dbReference type="InterPro" id="IPR038050">
    <property type="entry name" value="Neuro_actylchol_rec"/>
</dbReference>
<dbReference type="PANTHER" id="PTHR18945">
    <property type="entry name" value="NEUROTRANSMITTER GATED ION CHANNEL"/>
    <property type="match status" value="1"/>
</dbReference>
<dbReference type="VEuPathDB" id="VectorBase:BGLB002633"/>
<accession>A0A2C9JHM3</accession>
<dbReference type="GO" id="GO:0016020">
    <property type="term" value="C:membrane"/>
    <property type="evidence" value="ECO:0007669"/>
    <property type="project" value="UniProtKB-SubCell"/>
</dbReference>
<dbReference type="Proteomes" id="UP000076420">
    <property type="component" value="Unassembled WGS sequence"/>
</dbReference>
<dbReference type="Gene3D" id="1.20.58.390">
    <property type="entry name" value="Neurotransmitter-gated ion-channel transmembrane domain"/>
    <property type="match status" value="1"/>
</dbReference>
<dbReference type="PRINTS" id="PR00252">
    <property type="entry name" value="NRIONCHANNEL"/>
</dbReference>
<dbReference type="Gene3D" id="2.70.170.10">
    <property type="entry name" value="Neurotransmitter-gated ion-channel ligand-binding domain"/>
    <property type="match status" value="1"/>
</dbReference>
<evidence type="ECO:0000256" key="5">
    <source>
        <dbReference type="RuleBase" id="RU000687"/>
    </source>
</evidence>
<dbReference type="CDD" id="cd19051">
    <property type="entry name" value="LGIC_TM_cation"/>
    <property type="match status" value="1"/>
</dbReference>
<gene>
    <name evidence="8" type="primary">106058236</name>
</gene>
<dbReference type="InterPro" id="IPR036734">
    <property type="entry name" value="Neur_chan_lig-bd_sf"/>
</dbReference>
<dbReference type="InterPro" id="IPR036719">
    <property type="entry name" value="Neuro-gated_channel_TM_sf"/>
</dbReference>
<feature type="transmembrane region" description="Helical" evidence="5">
    <location>
        <begin position="221"/>
        <end position="243"/>
    </location>
</feature>
<comment type="similarity">
    <text evidence="5">Belongs to the ligand-gated ion channel (TC 1.A.9) family.</text>
</comment>
<dbReference type="PROSITE" id="PS00236">
    <property type="entry name" value="NEUROTR_ION_CHANNEL"/>
    <property type="match status" value="1"/>
</dbReference>
<comment type="subcellular location">
    <subcellularLocation>
        <location evidence="1">Membrane</location>
        <topology evidence="1">Multi-pass membrane protein</topology>
    </subcellularLocation>
</comment>
<dbReference type="STRING" id="6526.A0A2C9JHM3"/>